<dbReference type="EMBL" id="JAUIZM010000014">
    <property type="protein sequence ID" value="KAK1352913.1"/>
    <property type="molecule type" value="Genomic_DNA"/>
</dbReference>
<evidence type="ECO:0000256" key="1">
    <source>
        <dbReference type="ARBA" id="ARBA00004496"/>
    </source>
</evidence>
<organism evidence="7 8">
    <name type="scientific">Heracleum sosnowskyi</name>
    <dbReference type="NCBI Taxonomy" id="360622"/>
    <lineage>
        <taxon>Eukaryota</taxon>
        <taxon>Viridiplantae</taxon>
        <taxon>Streptophyta</taxon>
        <taxon>Embryophyta</taxon>
        <taxon>Tracheophyta</taxon>
        <taxon>Spermatophyta</taxon>
        <taxon>Magnoliopsida</taxon>
        <taxon>eudicotyledons</taxon>
        <taxon>Gunneridae</taxon>
        <taxon>Pentapetalae</taxon>
        <taxon>asterids</taxon>
        <taxon>campanulids</taxon>
        <taxon>Apiales</taxon>
        <taxon>Apiaceae</taxon>
        <taxon>Apioideae</taxon>
        <taxon>apioid superclade</taxon>
        <taxon>Tordylieae</taxon>
        <taxon>Tordyliinae</taxon>
        <taxon>Heracleum</taxon>
    </lineage>
</organism>
<accession>A0AAD8GQX1</accession>
<dbReference type="Pfam" id="PF25574">
    <property type="entry name" value="TPR_IMB1"/>
    <property type="match status" value="1"/>
</dbReference>
<dbReference type="SUPFAM" id="SSF48371">
    <property type="entry name" value="ARM repeat"/>
    <property type="match status" value="1"/>
</dbReference>
<dbReference type="InterPro" id="IPR011989">
    <property type="entry name" value="ARM-like"/>
</dbReference>
<protein>
    <recommendedName>
        <fullName evidence="6">Importin subunit beta-1/Transportin-1-like TPR repeats domain-containing protein</fullName>
    </recommendedName>
</protein>
<dbReference type="AlphaFoldDB" id="A0AAD8GQX1"/>
<name>A0AAD8GQX1_9APIA</name>
<reference evidence="7" key="1">
    <citation type="submission" date="2023-02" db="EMBL/GenBank/DDBJ databases">
        <title>Genome of toxic invasive species Heracleum sosnowskyi carries increased number of genes despite the absence of recent whole-genome duplications.</title>
        <authorList>
            <person name="Schelkunov M."/>
            <person name="Shtratnikova V."/>
            <person name="Makarenko M."/>
            <person name="Klepikova A."/>
            <person name="Omelchenko D."/>
            <person name="Novikova G."/>
            <person name="Obukhova E."/>
            <person name="Bogdanov V."/>
            <person name="Penin A."/>
            <person name="Logacheva M."/>
        </authorList>
    </citation>
    <scope>NUCLEOTIDE SEQUENCE</scope>
    <source>
        <strain evidence="7">Hsosn_3</strain>
        <tissue evidence="7">Leaf</tissue>
    </source>
</reference>
<keyword evidence="3" id="KW-0963">Cytoplasm</keyword>
<evidence type="ECO:0000313" key="7">
    <source>
        <dbReference type="EMBL" id="KAK1352913.1"/>
    </source>
</evidence>
<evidence type="ECO:0000259" key="6">
    <source>
        <dbReference type="Pfam" id="PF25574"/>
    </source>
</evidence>
<dbReference type="Gene3D" id="1.25.10.10">
    <property type="entry name" value="Leucine-rich Repeat Variant"/>
    <property type="match status" value="2"/>
</dbReference>
<dbReference type="GO" id="GO:0006606">
    <property type="term" value="P:protein import into nucleus"/>
    <property type="evidence" value="ECO:0007669"/>
    <property type="project" value="InterPro"/>
</dbReference>
<comment type="subcellular location">
    <subcellularLocation>
        <location evidence="1">Cytoplasm</location>
    </subcellularLocation>
</comment>
<dbReference type="PANTHER" id="PTHR10527">
    <property type="entry name" value="IMPORTIN BETA"/>
    <property type="match status" value="1"/>
</dbReference>
<evidence type="ECO:0000256" key="5">
    <source>
        <dbReference type="ARBA" id="ARBA00022927"/>
    </source>
</evidence>
<keyword evidence="4" id="KW-0677">Repeat</keyword>
<reference evidence="7" key="2">
    <citation type="submission" date="2023-05" db="EMBL/GenBank/DDBJ databases">
        <authorList>
            <person name="Schelkunov M.I."/>
        </authorList>
    </citation>
    <scope>NUCLEOTIDE SEQUENCE</scope>
    <source>
        <strain evidence="7">Hsosn_3</strain>
        <tissue evidence="7">Leaf</tissue>
    </source>
</reference>
<evidence type="ECO:0000313" key="8">
    <source>
        <dbReference type="Proteomes" id="UP001237642"/>
    </source>
</evidence>
<gene>
    <name evidence="7" type="ORF">POM88_052751</name>
</gene>
<dbReference type="Proteomes" id="UP001237642">
    <property type="component" value="Unassembled WGS sequence"/>
</dbReference>
<keyword evidence="8" id="KW-1185">Reference proteome</keyword>
<keyword evidence="2" id="KW-0813">Transport</keyword>
<comment type="caution">
    <text evidence="7">The sequence shown here is derived from an EMBL/GenBank/DDBJ whole genome shotgun (WGS) entry which is preliminary data.</text>
</comment>
<dbReference type="InterPro" id="IPR040122">
    <property type="entry name" value="Importin_beta"/>
</dbReference>
<dbReference type="InterPro" id="IPR058584">
    <property type="entry name" value="IMB1_TNPO1-like_TPR"/>
</dbReference>
<evidence type="ECO:0000256" key="2">
    <source>
        <dbReference type="ARBA" id="ARBA00022448"/>
    </source>
</evidence>
<evidence type="ECO:0000256" key="4">
    <source>
        <dbReference type="ARBA" id="ARBA00022737"/>
    </source>
</evidence>
<feature type="domain" description="Importin subunit beta-1/Transportin-1-like TPR repeats" evidence="6">
    <location>
        <begin position="13"/>
        <end position="211"/>
    </location>
</feature>
<dbReference type="GO" id="GO:0005737">
    <property type="term" value="C:cytoplasm"/>
    <property type="evidence" value="ECO:0007669"/>
    <property type="project" value="UniProtKB-SubCell"/>
</dbReference>
<evidence type="ECO:0000256" key="3">
    <source>
        <dbReference type="ARBA" id="ARBA00022490"/>
    </source>
</evidence>
<sequence length="296" mass="33484">MVIRDGSELQVGGELRASFFGVLQVTIRKLGDVVNMDPAVLQVGDEVADLLSMSFRRRRVSKVYKEEMLVTGALAYAVGAEFVKYMSCLYPCLSLGLQNFEEHQVCSASVGAVGYIFLALREFFLPHCHEIMNHLKHLTSSEVHHSVKPFVFLFYGNIVVPIGGHFEEYFQDVVKKMQDVLDVYAYSDDSDDDMVEYGNRLRRTTCETFIGHFEEYFQDVVKKMQDVLDVYAYSDDSDDDTVEYGNWLRRTTCETFIGIVKGRGRDQSNNDIAGGLANALYSKLKTLLLGGAFFLD</sequence>
<proteinExistence type="predicted"/>
<keyword evidence="5" id="KW-0653">Protein transport</keyword>
<dbReference type="InterPro" id="IPR016024">
    <property type="entry name" value="ARM-type_fold"/>
</dbReference>